<accession>A0A0A2M3U2</accession>
<keyword evidence="2" id="KW-1185">Reference proteome</keyword>
<dbReference type="STRING" id="1121895.GCA_000378485_00720"/>
<gene>
    <name evidence="1" type="ORF">Q765_11785</name>
</gene>
<evidence type="ECO:0000313" key="2">
    <source>
        <dbReference type="Proteomes" id="UP000030152"/>
    </source>
</evidence>
<evidence type="ECO:0000313" key="1">
    <source>
        <dbReference type="EMBL" id="KGO86256.1"/>
    </source>
</evidence>
<reference evidence="1 2" key="1">
    <citation type="submission" date="2013-09" db="EMBL/GenBank/DDBJ databases">
        <authorList>
            <person name="Zeng Z."/>
            <person name="Chen C."/>
        </authorList>
    </citation>
    <scope>NUCLEOTIDE SEQUENCE [LARGE SCALE GENOMIC DNA]</scope>
    <source>
        <strain evidence="1 2">WB 3.3-2</strain>
    </source>
</reference>
<dbReference type="RefSeq" id="WP_020211847.1">
    <property type="nucleotide sequence ID" value="NZ_JRLX01000011.1"/>
</dbReference>
<organism evidence="1 2">
    <name type="scientific">Flavobacterium rivuli WB 3.3-2 = DSM 21788</name>
    <dbReference type="NCBI Taxonomy" id="1121895"/>
    <lineage>
        <taxon>Bacteria</taxon>
        <taxon>Pseudomonadati</taxon>
        <taxon>Bacteroidota</taxon>
        <taxon>Flavobacteriia</taxon>
        <taxon>Flavobacteriales</taxon>
        <taxon>Flavobacteriaceae</taxon>
        <taxon>Flavobacterium</taxon>
    </lineage>
</organism>
<dbReference type="eggNOG" id="ENOG50318IH">
    <property type="taxonomic scope" value="Bacteria"/>
</dbReference>
<protein>
    <submittedName>
        <fullName evidence="1">Glyoxalase</fullName>
    </submittedName>
</protein>
<dbReference type="OrthoDB" id="1271679at2"/>
<dbReference type="Proteomes" id="UP000030152">
    <property type="component" value="Unassembled WGS sequence"/>
</dbReference>
<name>A0A0A2M3U2_9FLAO</name>
<comment type="caution">
    <text evidence="1">The sequence shown here is derived from an EMBL/GenBank/DDBJ whole genome shotgun (WGS) entry which is preliminary data.</text>
</comment>
<dbReference type="EMBL" id="JRLX01000011">
    <property type="protein sequence ID" value="KGO86256.1"/>
    <property type="molecule type" value="Genomic_DNA"/>
</dbReference>
<proteinExistence type="predicted"/>
<dbReference type="AlphaFoldDB" id="A0A0A2M3U2"/>
<sequence length="136" mass="15660">MSQRDNGILALRGDAIGTIHPQSSGEEIFQNATLRPVLKLQNDLLIESFLNYANKQKKQFYTLTLDKKLQYIDTAIHKDIKFRNALKGIVLGVFTVDEFKAYTHNSSNINKRMMNMIIERLKDQVQLLTEYNDVAI</sequence>